<dbReference type="PANTHER" id="PTHR10963">
    <property type="entry name" value="GLYCOSYL HYDROLASE-RELATED"/>
    <property type="match status" value="1"/>
</dbReference>
<feature type="signal peptide" evidence="2">
    <location>
        <begin position="1"/>
        <end position="22"/>
    </location>
</feature>
<dbReference type="Gene3D" id="2.60.120.200">
    <property type="match status" value="1"/>
</dbReference>
<reference evidence="4 5" key="1">
    <citation type="submission" date="2019-05" db="EMBL/GenBank/DDBJ databases">
        <title>Genome sequencing of F202Z8.</title>
        <authorList>
            <person name="Kwon Y.M."/>
        </authorList>
    </citation>
    <scope>NUCLEOTIDE SEQUENCE [LARGE SCALE GENOMIC DNA]</scope>
    <source>
        <strain evidence="4 5">F202Z8</strain>
    </source>
</reference>
<dbReference type="OrthoDB" id="9809583at2"/>
<dbReference type="GO" id="GO:0004553">
    <property type="term" value="F:hydrolase activity, hydrolyzing O-glycosyl compounds"/>
    <property type="evidence" value="ECO:0007669"/>
    <property type="project" value="InterPro"/>
</dbReference>
<gene>
    <name evidence="4" type="ORF">FGM00_05105</name>
</gene>
<dbReference type="Pfam" id="PF00722">
    <property type="entry name" value="Glyco_hydro_16"/>
    <property type="match status" value="1"/>
</dbReference>
<sequence>MQNLILVLLTLFSLSCSNTDNGNTTQPTDGPETDSQTDVLPEVEDTGFDFTATNTEGWELLWEDDFDDNLSDWNIWNGGAFNNELQFYQEDNLTVDDGYLFVRQKRETETGVTTPFDATVKSFNFTSGRVETKQLFSPALEGGVLRIAARIKLPAGAGLWPAFWSYGDPWPTQGEIDIIEFRGNKVNEYVANYFYGVEASMPLTDSSQTTFTLDTGVDLTNEFHVYELEWSENTLVISLDGTPINTFSTAEFQYVDDMFDKSQKIVLNLAVGGNFFNGQNLDVNDIPDSTYMIVDWVKVFKQ</sequence>
<feature type="chain" id="PRO_5022871518" evidence="2">
    <location>
        <begin position="23"/>
        <end position="302"/>
    </location>
</feature>
<feature type="domain" description="GH16" evidence="3">
    <location>
        <begin position="19"/>
        <end position="302"/>
    </location>
</feature>
<dbReference type="Proteomes" id="UP000310017">
    <property type="component" value="Chromosome"/>
</dbReference>
<dbReference type="PROSITE" id="PS51762">
    <property type="entry name" value="GH16_2"/>
    <property type="match status" value="1"/>
</dbReference>
<evidence type="ECO:0000313" key="5">
    <source>
        <dbReference type="Proteomes" id="UP000310017"/>
    </source>
</evidence>
<protein>
    <submittedName>
        <fullName evidence="4">Glycoside hydrolase family 16 protein</fullName>
    </submittedName>
</protein>
<keyword evidence="5" id="KW-1185">Reference proteome</keyword>
<dbReference type="InterPro" id="IPR013320">
    <property type="entry name" value="ConA-like_dom_sf"/>
</dbReference>
<accession>A0A5B7SRB1</accession>
<organism evidence="4 5">
    <name type="scientific">Aggregatimonas sangjinii</name>
    <dbReference type="NCBI Taxonomy" id="2583587"/>
    <lineage>
        <taxon>Bacteria</taxon>
        <taxon>Pseudomonadati</taxon>
        <taxon>Bacteroidota</taxon>
        <taxon>Flavobacteriia</taxon>
        <taxon>Flavobacteriales</taxon>
        <taxon>Flavobacteriaceae</taxon>
        <taxon>Aggregatimonas</taxon>
    </lineage>
</organism>
<comment type="similarity">
    <text evidence="1">Belongs to the glycosyl hydrolase 16 family.</text>
</comment>
<proteinExistence type="inferred from homology"/>
<keyword evidence="2" id="KW-0732">Signal</keyword>
<dbReference type="SUPFAM" id="SSF49899">
    <property type="entry name" value="Concanavalin A-like lectins/glucanases"/>
    <property type="match status" value="1"/>
</dbReference>
<evidence type="ECO:0000259" key="3">
    <source>
        <dbReference type="PROSITE" id="PS51762"/>
    </source>
</evidence>
<dbReference type="InterPro" id="IPR050546">
    <property type="entry name" value="Glycosyl_Hydrlase_16"/>
</dbReference>
<dbReference type="CDD" id="cd08023">
    <property type="entry name" value="GH16_laminarinase_like"/>
    <property type="match status" value="1"/>
</dbReference>
<dbReference type="KEGG" id="asag:FGM00_05105"/>
<dbReference type="PANTHER" id="PTHR10963:SF55">
    <property type="entry name" value="GLYCOSIDE HYDROLASE FAMILY 16 PROTEIN"/>
    <property type="match status" value="1"/>
</dbReference>
<dbReference type="GO" id="GO:0005975">
    <property type="term" value="P:carbohydrate metabolic process"/>
    <property type="evidence" value="ECO:0007669"/>
    <property type="project" value="InterPro"/>
</dbReference>
<evidence type="ECO:0000256" key="1">
    <source>
        <dbReference type="ARBA" id="ARBA00006865"/>
    </source>
</evidence>
<dbReference type="RefSeq" id="WP_138851870.1">
    <property type="nucleotide sequence ID" value="NZ_CP040710.1"/>
</dbReference>
<dbReference type="EMBL" id="CP040710">
    <property type="protein sequence ID" value="QCW99517.1"/>
    <property type="molecule type" value="Genomic_DNA"/>
</dbReference>
<keyword evidence="4" id="KW-0378">Hydrolase</keyword>
<dbReference type="AlphaFoldDB" id="A0A5B7SRB1"/>
<name>A0A5B7SRB1_9FLAO</name>
<evidence type="ECO:0000256" key="2">
    <source>
        <dbReference type="SAM" id="SignalP"/>
    </source>
</evidence>
<evidence type="ECO:0000313" key="4">
    <source>
        <dbReference type="EMBL" id="QCW99517.1"/>
    </source>
</evidence>
<dbReference type="InterPro" id="IPR000757">
    <property type="entry name" value="Beta-glucanase-like"/>
</dbReference>